<protein>
    <submittedName>
        <fullName evidence="4">SDR family NAD(P)-dependent oxidoreductase</fullName>
    </submittedName>
</protein>
<organism evidence="4 5">
    <name type="scientific">Reinekea marina</name>
    <dbReference type="NCBI Taxonomy" id="1310421"/>
    <lineage>
        <taxon>Bacteria</taxon>
        <taxon>Pseudomonadati</taxon>
        <taxon>Pseudomonadota</taxon>
        <taxon>Gammaproteobacteria</taxon>
        <taxon>Oceanospirillales</taxon>
        <taxon>Saccharospirillaceae</taxon>
        <taxon>Reinekea</taxon>
    </lineage>
</organism>
<dbReference type="EMBL" id="JBHRYN010000002">
    <property type="protein sequence ID" value="MFC3700085.1"/>
    <property type="molecule type" value="Genomic_DNA"/>
</dbReference>
<dbReference type="Gene3D" id="3.40.50.720">
    <property type="entry name" value="NAD(P)-binding Rossmann-like Domain"/>
    <property type="match status" value="1"/>
</dbReference>
<dbReference type="PANTHER" id="PTHR43639:SF1">
    <property type="entry name" value="SHORT-CHAIN DEHYDROGENASE_REDUCTASE FAMILY PROTEIN"/>
    <property type="match status" value="1"/>
</dbReference>
<name>A0ABV7WNI9_9GAMM</name>
<comment type="caution">
    <text evidence="4">The sequence shown here is derived from an EMBL/GenBank/DDBJ whole genome shotgun (WGS) entry which is preliminary data.</text>
</comment>
<evidence type="ECO:0000313" key="4">
    <source>
        <dbReference type="EMBL" id="MFC3700085.1"/>
    </source>
</evidence>
<comment type="similarity">
    <text evidence="1 3">Belongs to the short-chain dehydrogenases/reductases (SDR) family.</text>
</comment>
<evidence type="ECO:0000256" key="2">
    <source>
        <dbReference type="ARBA" id="ARBA00023002"/>
    </source>
</evidence>
<proteinExistence type="inferred from homology"/>
<gene>
    <name evidence="4" type="ORF">ACFOND_00420</name>
</gene>
<dbReference type="RefSeq" id="WP_377361865.1">
    <property type="nucleotide sequence ID" value="NZ_JBHRYN010000002.1"/>
</dbReference>
<keyword evidence="2" id="KW-0560">Oxidoreductase</keyword>
<keyword evidence="5" id="KW-1185">Reference proteome</keyword>
<evidence type="ECO:0000256" key="3">
    <source>
        <dbReference type="RuleBase" id="RU000363"/>
    </source>
</evidence>
<dbReference type="PANTHER" id="PTHR43639">
    <property type="entry name" value="OXIDOREDUCTASE, SHORT-CHAIN DEHYDROGENASE/REDUCTASE FAMILY (AFU_ORTHOLOGUE AFUA_5G02870)"/>
    <property type="match status" value="1"/>
</dbReference>
<dbReference type="InterPro" id="IPR002347">
    <property type="entry name" value="SDR_fam"/>
</dbReference>
<dbReference type="PRINTS" id="PR00080">
    <property type="entry name" value="SDRFAMILY"/>
</dbReference>
<sequence>MKHAVITGGSRRLGLYLTEHFLNLGWFVTVLSREKSSSLAALACDQLTIIEVDYCDEENLTEATRALQDQTIDLLVHNASLFDKDVHHQADLMRFFDQLYQVHMRLPALLNELCFDALSRSNNANIVHMTDIYAQTPHPEFGLYSASKAGLESLMKSYAAKYAPNIRVNSIQPGPLKFLPNHSDEDKLAVLNNSLIPIEAGFSPVAQTIDFIIKNPFVTGASHTVDGGRSVKMNR</sequence>
<dbReference type="SUPFAM" id="SSF51735">
    <property type="entry name" value="NAD(P)-binding Rossmann-fold domains"/>
    <property type="match status" value="1"/>
</dbReference>
<dbReference type="InterPro" id="IPR036291">
    <property type="entry name" value="NAD(P)-bd_dom_sf"/>
</dbReference>
<dbReference type="PRINTS" id="PR00081">
    <property type="entry name" value="GDHRDH"/>
</dbReference>
<reference evidence="5" key="1">
    <citation type="journal article" date="2019" name="Int. J. Syst. Evol. Microbiol.">
        <title>The Global Catalogue of Microorganisms (GCM) 10K type strain sequencing project: providing services to taxonomists for standard genome sequencing and annotation.</title>
        <authorList>
            <consortium name="The Broad Institute Genomics Platform"/>
            <consortium name="The Broad Institute Genome Sequencing Center for Infectious Disease"/>
            <person name="Wu L."/>
            <person name="Ma J."/>
        </authorList>
    </citation>
    <scope>NUCLEOTIDE SEQUENCE [LARGE SCALE GENOMIC DNA]</scope>
    <source>
        <strain evidence="5">CECT 8288</strain>
    </source>
</reference>
<dbReference type="InterPro" id="IPR020904">
    <property type="entry name" value="Sc_DH/Rdtase_CS"/>
</dbReference>
<evidence type="ECO:0000313" key="5">
    <source>
        <dbReference type="Proteomes" id="UP001595710"/>
    </source>
</evidence>
<accession>A0ABV7WNI9</accession>
<dbReference type="Pfam" id="PF00106">
    <property type="entry name" value="adh_short"/>
    <property type="match status" value="1"/>
</dbReference>
<dbReference type="Proteomes" id="UP001595710">
    <property type="component" value="Unassembled WGS sequence"/>
</dbReference>
<dbReference type="PROSITE" id="PS00061">
    <property type="entry name" value="ADH_SHORT"/>
    <property type="match status" value="1"/>
</dbReference>
<evidence type="ECO:0000256" key="1">
    <source>
        <dbReference type="ARBA" id="ARBA00006484"/>
    </source>
</evidence>